<evidence type="ECO:0000313" key="3">
    <source>
        <dbReference type="Proteomes" id="UP000253529"/>
    </source>
</evidence>
<dbReference type="RefSeq" id="WP_113889040.1">
    <property type="nucleotide sequence ID" value="NZ_QNRK01000009.1"/>
</dbReference>
<name>A0A366FIE9_9HYPH</name>
<evidence type="ECO:0000256" key="1">
    <source>
        <dbReference type="SAM" id="MobiDB-lite"/>
    </source>
</evidence>
<feature type="region of interest" description="Disordered" evidence="1">
    <location>
        <begin position="45"/>
        <end position="64"/>
    </location>
</feature>
<sequence length="64" mass="6987">MSDRYAIERVNDRRWVVIDTARRGPPIGGSASESGARNIVSLLGAMRPATPRGDARTLPDPRRA</sequence>
<evidence type="ECO:0000313" key="2">
    <source>
        <dbReference type="EMBL" id="RBP14357.1"/>
    </source>
</evidence>
<proteinExistence type="predicted"/>
<dbReference type="EMBL" id="QNRK01000009">
    <property type="protein sequence ID" value="RBP14357.1"/>
    <property type="molecule type" value="Genomic_DNA"/>
</dbReference>
<reference evidence="2 3" key="1">
    <citation type="submission" date="2018-06" db="EMBL/GenBank/DDBJ databases">
        <title>Genomic Encyclopedia of Type Strains, Phase IV (KMG-IV): sequencing the most valuable type-strain genomes for metagenomic binning, comparative biology and taxonomic classification.</title>
        <authorList>
            <person name="Goeker M."/>
        </authorList>
    </citation>
    <scope>NUCLEOTIDE SEQUENCE [LARGE SCALE GENOMIC DNA]</scope>
    <source>
        <strain evidence="2 3">DSM 24875</strain>
    </source>
</reference>
<keyword evidence="3" id="KW-1185">Reference proteome</keyword>
<comment type="caution">
    <text evidence="2">The sequence shown here is derived from an EMBL/GenBank/DDBJ whole genome shotgun (WGS) entry which is preliminary data.</text>
</comment>
<dbReference type="Proteomes" id="UP000253529">
    <property type="component" value="Unassembled WGS sequence"/>
</dbReference>
<gene>
    <name evidence="2" type="ORF">DFR50_109110</name>
</gene>
<protein>
    <submittedName>
        <fullName evidence="2">Uncharacterized protein</fullName>
    </submittedName>
</protein>
<organism evidence="2 3">
    <name type="scientific">Roseiarcus fermentans</name>
    <dbReference type="NCBI Taxonomy" id="1473586"/>
    <lineage>
        <taxon>Bacteria</taxon>
        <taxon>Pseudomonadati</taxon>
        <taxon>Pseudomonadota</taxon>
        <taxon>Alphaproteobacteria</taxon>
        <taxon>Hyphomicrobiales</taxon>
        <taxon>Roseiarcaceae</taxon>
        <taxon>Roseiarcus</taxon>
    </lineage>
</organism>
<feature type="compositionally biased region" description="Basic and acidic residues" evidence="1">
    <location>
        <begin position="53"/>
        <end position="64"/>
    </location>
</feature>
<accession>A0A366FIE9</accession>
<dbReference type="AlphaFoldDB" id="A0A366FIE9"/>